<proteinExistence type="predicted"/>
<reference evidence="2 3" key="1">
    <citation type="submission" date="2018-04" db="EMBL/GenBank/DDBJ databases">
        <title>Adhaeribacter sp. HMF7616 genome sequencing and assembly.</title>
        <authorList>
            <person name="Kang H."/>
            <person name="Kang J."/>
            <person name="Cha I."/>
            <person name="Kim H."/>
            <person name="Joh K."/>
        </authorList>
    </citation>
    <scope>NUCLEOTIDE SEQUENCE [LARGE SCALE GENOMIC DNA]</scope>
    <source>
        <strain evidence="2 3">HMF7616</strain>
    </source>
</reference>
<evidence type="ECO:0000313" key="3">
    <source>
        <dbReference type="Proteomes" id="UP000253919"/>
    </source>
</evidence>
<evidence type="ECO:0000256" key="1">
    <source>
        <dbReference type="SAM" id="Phobius"/>
    </source>
</evidence>
<dbReference type="Gene3D" id="2.60.40.1820">
    <property type="match status" value="2"/>
</dbReference>
<keyword evidence="1" id="KW-1133">Transmembrane helix</keyword>
<keyword evidence="1" id="KW-0472">Membrane</keyword>
<accession>A0A369QM38</accession>
<evidence type="ECO:0000313" key="2">
    <source>
        <dbReference type="EMBL" id="RDC63899.1"/>
    </source>
</evidence>
<keyword evidence="1" id="KW-0812">Transmembrane</keyword>
<dbReference type="EMBL" id="QASA01000001">
    <property type="protein sequence ID" value="RDC63899.1"/>
    <property type="molecule type" value="Genomic_DNA"/>
</dbReference>
<comment type="caution">
    <text evidence="2">The sequence shown here is derived from an EMBL/GenBank/DDBJ whole genome shotgun (WGS) entry which is preliminary data.</text>
</comment>
<dbReference type="Proteomes" id="UP000253919">
    <property type="component" value="Unassembled WGS sequence"/>
</dbReference>
<keyword evidence="3" id="KW-1185">Reference proteome</keyword>
<name>A0A369QM38_9BACT</name>
<organism evidence="2 3">
    <name type="scientific">Adhaeribacter pallidiroseus</name>
    <dbReference type="NCBI Taxonomy" id="2072847"/>
    <lineage>
        <taxon>Bacteria</taxon>
        <taxon>Pseudomonadati</taxon>
        <taxon>Bacteroidota</taxon>
        <taxon>Cytophagia</taxon>
        <taxon>Cytophagales</taxon>
        <taxon>Hymenobacteraceae</taxon>
        <taxon>Adhaeribacter</taxon>
    </lineage>
</organism>
<feature type="transmembrane region" description="Helical" evidence="1">
    <location>
        <begin position="37"/>
        <end position="59"/>
    </location>
</feature>
<feature type="transmembrane region" description="Helical" evidence="1">
    <location>
        <begin position="6"/>
        <end position="25"/>
    </location>
</feature>
<gene>
    <name evidence="2" type="ORF">AHMF7616_02508</name>
</gene>
<sequence length="320" mass="36208">MSYWRIPTYLSFSFLLLILELNYRKAKIRATTHMRKVWQILGFVLVLVILTGLGTYAFMPRTQLLSYFAPEISFVRISNLLVKDNQASWQLHLSANAPLLPVQINSLQYTLSLYNKRLAQGNQPVTTQPRNKMQPIILTGNLNYTQALPAIQHQLQDNQPVNAGFKMQCQIPFIGKCSINTQEVLPFSIPVLVAPQITNLATEEIGFQHLQVVFTVQVANPNKFDCYLRHLSVKAQFPEYLAVANNIREDYLIKANQVIPIKIYSAKAITKTNKDILFQVSSTLTYNLQTAMLLEPVNAPVDQINFQATRAGSVTVAQKI</sequence>
<protein>
    <submittedName>
        <fullName evidence="2">Uncharacterized protein</fullName>
    </submittedName>
</protein>
<dbReference type="AlphaFoldDB" id="A0A369QM38"/>